<feature type="domain" description="Rhodanese" evidence="1">
    <location>
        <begin position="66"/>
        <end position="179"/>
    </location>
</feature>
<dbReference type="PROSITE" id="PS50206">
    <property type="entry name" value="RHODANESE_3"/>
    <property type="match status" value="1"/>
</dbReference>
<dbReference type="AlphaFoldDB" id="A0A1Y6C8S8"/>
<dbReference type="RefSeq" id="WP_132321873.1">
    <property type="nucleotide sequence ID" value="NZ_FWZT01000016.1"/>
</dbReference>
<sequence length="179" mass="20148">MKLSIVIALLLAADAYGKTWQKFCEEVPDWPKGSVVPGDEAYKGVAKPVDGAFTKGKWDMMKKGSSSEKWIIIDARSKSDRGVGKIPKSAMITADYKDDSKNQFKEKTIVKKVNKMLKSSYGSLADMKDVRFILFCNGKKCHRSSFGACEMRKMGVPENQLFVMLGGFPEWKDRNYPTR</sequence>
<accession>A0A1Y6C8S8</accession>
<evidence type="ECO:0000313" key="2">
    <source>
        <dbReference type="EMBL" id="SMF51823.1"/>
    </source>
</evidence>
<evidence type="ECO:0000259" key="1">
    <source>
        <dbReference type="PROSITE" id="PS50206"/>
    </source>
</evidence>
<dbReference type="OrthoDB" id="176845at2"/>
<dbReference type="GO" id="GO:0016740">
    <property type="term" value="F:transferase activity"/>
    <property type="evidence" value="ECO:0007669"/>
    <property type="project" value="UniProtKB-KW"/>
</dbReference>
<keyword evidence="2" id="KW-0808">Transferase</keyword>
<evidence type="ECO:0000313" key="3">
    <source>
        <dbReference type="Proteomes" id="UP000192907"/>
    </source>
</evidence>
<gene>
    <name evidence="2" type="ORF">SAMN06296036_11620</name>
</gene>
<proteinExistence type="predicted"/>
<name>A0A1Y6C8S8_9BACT</name>
<dbReference type="InterPro" id="IPR001763">
    <property type="entry name" value="Rhodanese-like_dom"/>
</dbReference>
<protein>
    <submittedName>
        <fullName evidence="2">Rhodanese-related sulfurtransferase</fullName>
    </submittedName>
</protein>
<keyword evidence="3" id="KW-1185">Reference proteome</keyword>
<dbReference type="Proteomes" id="UP000192907">
    <property type="component" value="Unassembled WGS sequence"/>
</dbReference>
<dbReference type="EMBL" id="FWZT01000016">
    <property type="protein sequence ID" value="SMF51823.1"/>
    <property type="molecule type" value="Genomic_DNA"/>
</dbReference>
<reference evidence="3" key="1">
    <citation type="submission" date="2017-04" db="EMBL/GenBank/DDBJ databases">
        <authorList>
            <person name="Varghese N."/>
            <person name="Submissions S."/>
        </authorList>
    </citation>
    <scope>NUCLEOTIDE SEQUENCE [LARGE SCALE GENOMIC DNA]</scope>
    <source>
        <strain evidence="3">RKEM611</strain>
    </source>
</reference>
<dbReference type="InterPro" id="IPR036873">
    <property type="entry name" value="Rhodanese-like_dom_sf"/>
</dbReference>
<organism evidence="2 3">
    <name type="scientific">Pseudobacteriovorax antillogorgiicola</name>
    <dbReference type="NCBI Taxonomy" id="1513793"/>
    <lineage>
        <taxon>Bacteria</taxon>
        <taxon>Pseudomonadati</taxon>
        <taxon>Bdellovibrionota</taxon>
        <taxon>Oligoflexia</taxon>
        <taxon>Oligoflexales</taxon>
        <taxon>Pseudobacteriovoracaceae</taxon>
        <taxon>Pseudobacteriovorax</taxon>
    </lineage>
</organism>
<dbReference type="Gene3D" id="3.40.250.10">
    <property type="entry name" value="Rhodanese-like domain"/>
    <property type="match status" value="1"/>
</dbReference>
<dbReference type="SUPFAM" id="SSF52821">
    <property type="entry name" value="Rhodanese/Cell cycle control phosphatase"/>
    <property type="match status" value="1"/>
</dbReference>
<dbReference type="Pfam" id="PF00581">
    <property type="entry name" value="Rhodanese"/>
    <property type="match status" value="1"/>
</dbReference>